<evidence type="ECO:0000256" key="1">
    <source>
        <dbReference type="SAM" id="MobiDB-lite"/>
    </source>
</evidence>
<feature type="compositionally biased region" description="Polar residues" evidence="1">
    <location>
        <begin position="84"/>
        <end position="95"/>
    </location>
</feature>
<accession>A0A016U3M6</accession>
<gene>
    <name evidence="2" type="primary">Acey_s0058.g2883</name>
    <name evidence="2" type="ORF">Y032_0058g2883</name>
</gene>
<evidence type="ECO:0000313" key="2">
    <source>
        <dbReference type="EMBL" id="EYC09904.1"/>
    </source>
</evidence>
<keyword evidence="3" id="KW-1185">Reference proteome</keyword>
<feature type="region of interest" description="Disordered" evidence="1">
    <location>
        <begin position="84"/>
        <end position="104"/>
    </location>
</feature>
<dbReference type="EMBL" id="JARK01001394">
    <property type="protein sequence ID" value="EYC09904.1"/>
    <property type="molecule type" value="Genomic_DNA"/>
</dbReference>
<reference evidence="3" key="1">
    <citation type="journal article" date="2015" name="Nat. Genet.">
        <title>The genome and transcriptome of the zoonotic hookworm Ancylostoma ceylanicum identify infection-specific gene families.</title>
        <authorList>
            <person name="Schwarz E.M."/>
            <person name="Hu Y."/>
            <person name="Antoshechkin I."/>
            <person name="Miller M.M."/>
            <person name="Sternberg P.W."/>
            <person name="Aroian R.V."/>
        </authorList>
    </citation>
    <scope>NUCLEOTIDE SEQUENCE</scope>
    <source>
        <strain evidence="3">HY135</strain>
    </source>
</reference>
<dbReference type="Proteomes" id="UP000024635">
    <property type="component" value="Unassembled WGS sequence"/>
</dbReference>
<comment type="caution">
    <text evidence="2">The sequence shown here is derived from an EMBL/GenBank/DDBJ whole genome shotgun (WGS) entry which is preliminary data.</text>
</comment>
<name>A0A016U3M6_9BILA</name>
<protein>
    <submittedName>
        <fullName evidence="2">Uncharacterized protein</fullName>
    </submittedName>
</protein>
<dbReference type="AlphaFoldDB" id="A0A016U3M6"/>
<evidence type="ECO:0000313" key="3">
    <source>
        <dbReference type="Proteomes" id="UP000024635"/>
    </source>
</evidence>
<sequence>MQNTVFGFPKLCLASYQFKNGCDGRLACANQSRLVTPPYLSHEDTHPDTAHFYAEPQPWDLSRRNPMVVFLQNNVPTMMEMSSVPTEGMTLTSSAKPGVPFSKM</sequence>
<organism evidence="2 3">
    <name type="scientific">Ancylostoma ceylanicum</name>
    <dbReference type="NCBI Taxonomy" id="53326"/>
    <lineage>
        <taxon>Eukaryota</taxon>
        <taxon>Metazoa</taxon>
        <taxon>Ecdysozoa</taxon>
        <taxon>Nematoda</taxon>
        <taxon>Chromadorea</taxon>
        <taxon>Rhabditida</taxon>
        <taxon>Rhabditina</taxon>
        <taxon>Rhabditomorpha</taxon>
        <taxon>Strongyloidea</taxon>
        <taxon>Ancylostomatidae</taxon>
        <taxon>Ancylostomatinae</taxon>
        <taxon>Ancylostoma</taxon>
    </lineage>
</organism>
<proteinExistence type="predicted"/>